<reference evidence="3" key="4">
    <citation type="submission" date="2015-02" db="EMBL/GenBank/DDBJ databases">
        <title>Complete genome sequence of Francisella tularensis LVS (Live Vaccine Strain).</title>
        <authorList>
            <person name="Chain P."/>
            <person name="Larimer F."/>
            <person name="Land M."/>
            <person name="Stilwagen S."/>
            <person name="Larsson P."/>
            <person name="Bearden S."/>
            <person name="Chu M."/>
            <person name="Oyston P."/>
            <person name="Forsman M."/>
            <person name="Andersson S."/>
            <person name="Lindler L."/>
            <person name="Titball R."/>
            <person name="Garcia E."/>
        </authorList>
    </citation>
    <scope>NUCLEOTIDE SEQUENCE</scope>
    <source>
        <strain evidence="3">LVS</strain>
    </source>
</reference>
<dbReference type="AlphaFoldDB" id="A0AAI8BHK5"/>
<reference evidence="2 5" key="3">
    <citation type="journal article" date="2015" name="Genome Announc.">
        <title>Genome sequencing of 18 francisella strains to aid in assay development and testing.</title>
        <authorList>
            <person name="Johnson S.L."/>
            <person name="Daligault H.E."/>
            <person name="Davenport K.W."/>
            <person name="Coyne S.R."/>
            <person name="Frey K.G."/>
            <person name="Koroleva G.I."/>
            <person name="Broomall S.M."/>
            <person name="Bishop-Lilly K.A."/>
            <person name="Bruce D.C."/>
            <person name="Chertkov O."/>
            <person name="Freitas T."/>
            <person name="Jaissle J."/>
            <person name="Ladner J.T."/>
            <person name="Rosenzweig C.N."/>
            <person name="Gibbons H.S."/>
            <person name="Palacios G.F."/>
            <person name="Redden C.L."/>
            <person name="Xu Y."/>
            <person name="Minogue T.D."/>
            <person name="Chain P.S."/>
        </authorList>
    </citation>
    <scope>NUCLEOTIDE SEQUENCE [LARGE SCALE GENOMIC DNA]</scope>
    <source>
        <strain evidence="2 5">LVS</strain>
    </source>
</reference>
<dbReference type="SUPFAM" id="SSF54523">
    <property type="entry name" value="Pili subunits"/>
    <property type="match status" value="1"/>
</dbReference>
<keyword evidence="1" id="KW-0812">Transmembrane</keyword>
<sequence>MIRKHSKLLQKIKGMTISELVITLTIISILAVFVTSTYSNYATRTKIANQVSLVTAHTRQVYDLKKDGKDFYLNFDNSTVNDYGAVTKNIGESGANIIKGNDEVMIRPEAVDPDSVRWRCIVYGDGLSESSIPNHCILGSSIFFRILKDNNMLIMIGVKFIKIIHSSVIGLSLVVMKRLNFGITLTEYLIVVIAELYGDRNEIVELSHDLASHNFKDMSLNFDYYPRTGDDSSNFEVYLGDQLIYTHNNFSQEWQKISIDLSNVENAESSKLSIREAGRDESYGALIDLNSLKITPGKIV</sequence>
<dbReference type="InterPro" id="IPR012902">
    <property type="entry name" value="N_methyl_site"/>
</dbReference>
<dbReference type="NCBIfam" id="TIGR02532">
    <property type="entry name" value="IV_pilin_GFxxxE"/>
    <property type="match status" value="1"/>
</dbReference>
<dbReference type="Proteomes" id="UP000031874">
    <property type="component" value="Chromosome"/>
</dbReference>
<dbReference type="KEGG" id="ftl:FTL_0359"/>
<feature type="transmembrane region" description="Helical" evidence="1">
    <location>
        <begin position="20"/>
        <end position="41"/>
    </location>
</feature>
<keyword evidence="1" id="KW-0472">Membrane</keyword>
<evidence type="ECO:0000313" key="4">
    <source>
        <dbReference type="Proteomes" id="UP000001944"/>
    </source>
</evidence>
<dbReference type="Gene3D" id="3.30.700.10">
    <property type="entry name" value="Glycoprotein, Type 4 Pilin"/>
    <property type="match status" value="1"/>
</dbReference>
<dbReference type="Proteomes" id="UP000001944">
    <property type="component" value="Chromosome"/>
</dbReference>
<dbReference type="InterPro" id="IPR045584">
    <property type="entry name" value="Pilin-like"/>
</dbReference>
<dbReference type="EMBL" id="CP009694">
    <property type="protein sequence ID" value="AJI59052.1"/>
    <property type="molecule type" value="Genomic_DNA"/>
</dbReference>
<gene>
    <name evidence="3" type="ordered locus">FTL_0359</name>
    <name evidence="2" type="ORF">AW21_1213</name>
</gene>
<evidence type="ECO:0000313" key="2">
    <source>
        <dbReference type="EMBL" id="AJI59052.1"/>
    </source>
</evidence>
<evidence type="ECO:0000256" key="1">
    <source>
        <dbReference type="SAM" id="Phobius"/>
    </source>
</evidence>
<reference evidence="3" key="1">
    <citation type="submission" date="2006-02" db="EMBL/GenBank/DDBJ databases">
        <authorList>
            <consortium name="Microbial Genomics Group"/>
            <consortium name="Lawrence Livermore National Laboratory"/>
            <consortium name="and the Genome Analysis Group"/>
            <consortium name="Oak Ridge National Laboratory"/>
            <person name="Larimer F.W."/>
        </authorList>
    </citation>
    <scope>NUCLEOTIDE SEQUENCE</scope>
    <source>
        <strain evidence="3">LVS</strain>
    </source>
</reference>
<dbReference type="EMBL" id="AM233362">
    <property type="protein sequence ID" value="CAJ78799.1"/>
    <property type="molecule type" value="Genomic_DNA"/>
</dbReference>
<evidence type="ECO:0000313" key="3">
    <source>
        <dbReference type="EMBL" id="CAJ78799.1"/>
    </source>
</evidence>
<keyword evidence="1" id="KW-1133">Transmembrane helix</keyword>
<reference evidence="4" key="2">
    <citation type="submission" date="2006-03" db="EMBL/GenBank/DDBJ databases">
        <title>Complete genome sequence of Francisella tularensis LVS (Live Vaccine Strain).</title>
        <authorList>
            <person name="Chain P."/>
            <person name="Larimer F."/>
            <person name="Land M."/>
            <person name="Stilwagen S."/>
            <person name="Larsson P."/>
            <person name="Bearden S."/>
            <person name="Chu M."/>
            <person name="Oyston P."/>
            <person name="Forsman M."/>
            <person name="Andersson S."/>
            <person name="Lindler L."/>
            <person name="Titball R."/>
            <person name="Garcia E."/>
        </authorList>
    </citation>
    <scope>NUCLEOTIDE SEQUENCE [LARGE SCALE GENOMIC DNA]</scope>
    <source>
        <strain evidence="4">LVS</strain>
    </source>
</reference>
<protein>
    <submittedName>
        <fullName evidence="3">Type IV pili fiber building block protein</fullName>
    </submittedName>
</protein>
<evidence type="ECO:0000313" key="5">
    <source>
        <dbReference type="Proteomes" id="UP000031874"/>
    </source>
</evidence>
<name>A0AAI8BHK5_FRATH</name>
<organism evidence="2 5">
    <name type="scientific">Francisella tularensis subsp. holarctica (strain LVS)</name>
    <dbReference type="NCBI Taxonomy" id="376619"/>
    <lineage>
        <taxon>Bacteria</taxon>
        <taxon>Pseudomonadati</taxon>
        <taxon>Pseudomonadota</taxon>
        <taxon>Gammaproteobacteria</taxon>
        <taxon>Thiotrichales</taxon>
        <taxon>Francisellaceae</taxon>
        <taxon>Francisella</taxon>
    </lineage>
</organism>
<proteinExistence type="predicted"/>
<accession>A0AAI8BHK5</accession>